<dbReference type="InterPro" id="IPR002509">
    <property type="entry name" value="NODB_dom"/>
</dbReference>
<protein>
    <submittedName>
        <fullName evidence="2">Polysaccharide deacetylase</fullName>
    </submittedName>
</protein>
<reference evidence="2 3" key="1">
    <citation type="submission" date="2019-07" db="EMBL/GenBank/DDBJ databases">
        <title>R&amp;d 2014.</title>
        <authorList>
            <person name="Klenk H.-P."/>
        </authorList>
    </citation>
    <scope>NUCLEOTIDE SEQUENCE [LARGE SCALE GENOMIC DNA]</scope>
    <source>
        <strain evidence="2 3">DSM 45764</strain>
    </source>
</reference>
<dbReference type="Proteomes" id="UP000321490">
    <property type="component" value="Unassembled WGS sequence"/>
</dbReference>
<evidence type="ECO:0000313" key="2">
    <source>
        <dbReference type="EMBL" id="TWH71529.1"/>
    </source>
</evidence>
<dbReference type="Gene3D" id="3.20.20.370">
    <property type="entry name" value="Glycoside hydrolase/deacetylase"/>
    <property type="match status" value="1"/>
</dbReference>
<gene>
    <name evidence="2" type="ORF">JD78_00025</name>
</gene>
<dbReference type="EMBL" id="VLKF01000001">
    <property type="protein sequence ID" value="TWH71529.1"/>
    <property type="molecule type" value="Genomic_DNA"/>
</dbReference>
<dbReference type="CDD" id="cd10959">
    <property type="entry name" value="CE4_NodB_like_3"/>
    <property type="match status" value="1"/>
</dbReference>
<proteinExistence type="predicted"/>
<dbReference type="InterPro" id="IPR050248">
    <property type="entry name" value="Polysacc_deacetylase_ArnD"/>
</dbReference>
<dbReference type="OrthoDB" id="3521160at2"/>
<dbReference type="SUPFAM" id="SSF88713">
    <property type="entry name" value="Glycoside hydrolase/deacetylase"/>
    <property type="match status" value="1"/>
</dbReference>
<evidence type="ECO:0000313" key="3">
    <source>
        <dbReference type="Proteomes" id="UP000321490"/>
    </source>
</evidence>
<keyword evidence="3" id="KW-1185">Reference proteome</keyword>
<sequence length="277" mass="29309">MGAGAQRPVLVRRRYVCAYEVGPRPLPAPDPVLRWGRPGVLAVSSLTSVATDDPVVALTFDDGPDPDQTPGVLDALAAAGVPATFFVLADRAERHPDLVHRMVAEGHVVGLHGEDHTRLSTLPVHEALTRIRRGRRRLEHVLGAPVTLYRPAYGAQRLLQAVGTRLLGLEIVLWTAWARDWEPATAEAVADRAVRAVHPGAVVLLHDATGDAEPGSAPLLFDRAAMTASLVARLADDGWSLCTVPDLLSGRSAVRALWAERPAAARAAAGGDGGAPV</sequence>
<dbReference type="PANTHER" id="PTHR10587:SF137">
    <property type="entry name" value="4-DEOXY-4-FORMAMIDO-L-ARABINOSE-PHOSPHOUNDECAPRENOL DEFORMYLASE ARND-RELATED"/>
    <property type="match status" value="1"/>
</dbReference>
<feature type="domain" description="NodB homology" evidence="1">
    <location>
        <begin position="54"/>
        <end position="242"/>
    </location>
</feature>
<dbReference type="PANTHER" id="PTHR10587">
    <property type="entry name" value="GLYCOSYL TRANSFERASE-RELATED"/>
    <property type="match status" value="1"/>
</dbReference>
<comment type="caution">
    <text evidence="2">The sequence shown here is derived from an EMBL/GenBank/DDBJ whole genome shotgun (WGS) entry which is preliminary data.</text>
</comment>
<dbReference type="GO" id="GO:0005975">
    <property type="term" value="P:carbohydrate metabolic process"/>
    <property type="evidence" value="ECO:0007669"/>
    <property type="project" value="InterPro"/>
</dbReference>
<dbReference type="GO" id="GO:0016810">
    <property type="term" value="F:hydrolase activity, acting on carbon-nitrogen (but not peptide) bonds"/>
    <property type="evidence" value="ECO:0007669"/>
    <property type="project" value="InterPro"/>
</dbReference>
<organism evidence="2 3">
    <name type="scientific">Modestobacter roseus</name>
    <dbReference type="NCBI Taxonomy" id="1181884"/>
    <lineage>
        <taxon>Bacteria</taxon>
        <taxon>Bacillati</taxon>
        <taxon>Actinomycetota</taxon>
        <taxon>Actinomycetes</taxon>
        <taxon>Geodermatophilales</taxon>
        <taxon>Geodermatophilaceae</taxon>
        <taxon>Modestobacter</taxon>
    </lineage>
</organism>
<dbReference type="PROSITE" id="PS51677">
    <property type="entry name" value="NODB"/>
    <property type="match status" value="1"/>
</dbReference>
<dbReference type="Pfam" id="PF01522">
    <property type="entry name" value="Polysacc_deac_1"/>
    <property type="match status" value="1"/>
</dbReference>
<evidence type="ECO:0000259" key="1">
    <source>
        <dbReference type="PROSITE" id="PS51677"/>
    </source>
</evidence>
<name>A0A562IKJ3_9ACTN</name>
<dbReference type="AlphaFoldDB" id="A0A562IKJ3"/>
<dbReference type="InterPro" id="IPR011330">
    <property type="entry name" value="Glyco_hydro/deAcase_b/a-brl"/>
</dbReference>
<accession>A0A562IKJ3</accession>
<dbReference type="RefSeq" id="WP_153358123.1">
    <property type="nucleotide sequence ID" value="NZ_JABGDC010000002.1"/>
</dbReference>